<reference evidence="2 3" key="1">
    <citation type="submission" date="2015-01" db="EMBL/GenBank/DDBJ databases">
        <title>The Genome Sequence of Capronia semiimmersa CBS27337.</title>
        <authorList>
            <consortium name="The Broad Institute Genomics Platform"/>
            <person name="Cuomo C."/>
            <person name="de Hoog S."/>
            <person name="Gorbushina A."/>
            <person name="Stielow B."/>
            <person name="Teixiera M."/>
            <person name="Abouelleil A."/>
            <person name="Chapman S.B."/>
            <person name="Priest M."/>
            <person name="Young S.K."/>
            <person name="Wortman J."/>
            <person name="Nusbaum C."/>
            <person name="Birren B."/>
        </authorList>
    </citation>
    <scope>NUCLEOTIDE SEQUENCE [LARGE SCALE GENOMIC DNA]</scope>
    <source>
        <strain evidence="2 3">CBS 27337</strain>
    </source>
</reference>
<sequence>MTRFNLNTITGHSEGATTTGSSEPAEISPHRHHDSKLGHVIDSIRHALAHEHEKLPSDHTAEQQPSQQQDQTNGNNGSLSPALQAVASSKLNENNMGEDSHESDKTWGWPGLGTFKSHESATSQHTKSRTGSEGSEAHVEERVEAATFEAIDNAAESETFGWPGLGTWATPSKK</sequence>
<keyword evidence="3" id="KW-1185">Reference proteome</keyword>
<feature type="region of interest" description="Disordered" evidence="1">
    <location>
        <begin position="154"/>
        <end position="174"/>
    </location>
</feature>
<dbReference type="Proteomes" id="UP000054266">
    <property type="component" value="Unassembled WGS sequence"/>
</dbReference>
<feature type="region of interest" description="Disordered" evidence="1">
    <location>
        <begin position="55"/>
        <end position="140"/>
    </location>
</feature>
<organism evidence="2 3">
    <name type="scientific">Phialophora macrospora</name>
    <dbReference type="NCBI Taxonomy" id="1851006"/>
    <lineage>
        <taxon>Eukaryota</taxon>
        <taxon>Fungi</taxon>
        <taxon>Dikarya</taxon>
        <taxon>Ascomycota</taxon>
        <taxon>Pezizomycotina</taxon>
        <taxon>Eurotiomycetes</taxon>
        <taxon>Chaetothyriomycetidae</taxon>
        <taxon>Chaetothyriales</taxon>
        <taxon>Herpotrichiellaceae</taxon>
        <taxon>Phialophora</taxon>
    </lineage>
</organism>
<feature type="compositionally biased region" description="Polar residues" evidence="1">
    <location>
        <begin position="120"/>
        <end position="133"/>
    </location>
</feature>
<accession>A0A0D2FMC0</accession>
<name>A0A0D2FMC0_9EURO</name>
<proteinExistence type="predicted"/>
<evidence type="ECO:0000313" key="3">
    <source>
        <dbReference type="Proteomes" id="UP000054266"/>
    </source>
</evidence>
<gene>
    <name evidence="2" type="ORF">PV04_07056</name>
</gene>
<feature type="compositionally biased region" description="Polar residues" evidence="1">
    <location>
        <begin position="1"/>
        <end position="22"/>
    </location>
</feature>
<feature type="compositionally biased region" description="Polar residues" evidence="1">
    <location>
        <begin position="62"/>
        <end position="97"/>
    </location>
</feature>
<dbReference type="HOGENOM" id="CLU_115531_0_0_1"/>
<evidence type="ECO:0000256" key="1">
    <source>
        <dbReference type="SAM" id="MobiDB-lite"/>
    </source>
</evidence>
<feature type="region of interest" description="Disordered" evidence="1">
    <location>
        <begin position="1"/>
        <end position="33"/>
    </location>
</feature>
<evidence type="ECO:0000313" key="2">
    <source>
        <dbReference type="EMBL" id="KIW67830.1"/>
    </source>
</evidence>
<protein>
    <submittedName>
        <fullName evidence="2">Uncharacterized protein</fullName>
    </submittedName>
</protein>
<dbReference type="EMBL" id="KN846959">
    <property type="protein sequence ID" value="KIW67830.1"/>
    <property type="molecule type" value="Genomic_DNA"/>
</dbReference>
<dbReference type="AlphaFoldDB" id="A0A0D2FMC0"/>